<dbReference type="InterPro" id="IPR010982">
    <property type="entry name" value="Lambda_DNA-bd_dom_sf"/>
</dbReference>
<dbReference type="STRING" id="1646377.BS640_18640"/>
<keyword evidence="3" id="KW-1185">Reference proteome</keyword>
<dbReference type="CDD" id="cd00093">
    <property type="entry name" value="HTH_XRE"/>
    <property type="match status" value="1"/>
</dbReference>
<dbReference type="EMBL" id="MRWE01000038">
    <property type="protein sequence ID" value="ORJ23924.1"/>
    <property type="molecule type" value="Genomic_DNA"/>
</dbReference>
<gene>
    <name evidence="2" type="ORF">BS640_18640</name>
</gene>
<sequence length="215" mass="24017">MKRGQWLQARREELKLKNSNNASAWSLRGVAEALGVSHSALSHLERSDAMPSLDFAIKLAELYGKPVEWVLTGVDAAMENGIPIVGTTLTGPAADYLNHGYDPEKFHQFVDIPTSGARSLYGLRIVDNLQSVAYPYGDVVIFEKDGRRMPGELYLVKLRSDDNFIQVLSMVNTREEGIVFNSAAEPLERMTFHEDEILFMHPLVAVVSAWNIQKV</sequence>
<evidence type="ECO:0000259" key="1">
    <source>
        <dbReference type="PROSITE" id="PS50943"/>
    </source>
</evidence>
<dbReference type="RefSeq" id="WP_084913082.1">
    <property type="nucleotide sequence ID" value="NZ_MRWE01000038.1"/>
</dbReference>
<feature type="domain" description="HTH cro/C1-type" evidence="1">
    <location>
        <begin position="25"/>
        <end position="70"/>
    </location>
</feature>
<dbReference type="PROSITE" id="PS50943">
    <property type="entry name" value="HTH_CROC1"/>
    <property type="match status" value="1"/>
</dbReference>
<evidence type="ECO:0000313" key="3">
    <source>
        <dbReference type="Proteomes" id="UP000192536"/>
    </source>
</evidence>
<dbReference type="Gene3D" id="1.10.260.40">
    <property type="entry name" value="lambda repressor-like DNA-binding domains"/>
    <property type="match status" value="1"/>
</dbReference>
<dbReference type="Proteomes" id="UP000192536">
    <property type="component" value="Unassembled WGS sequence"/>
</dbReference>
<proteinExistence type="predicted"/>
<dbReference type="SUPFAM" id="SSF47413">
    <property type="entry name" value="lambda repressor-like DNA-binding domains"/>
    <property type="match status" value="1"/>
</dbReference>
<dbReference type="SMART" id="SM00530">
    <property type="entry name" value="HTH_XRE"/>
    <property type="match status" value="1"/>
</dbReference>
<dbReference type="GO" id="GO:0003677">
    <property type="term" value="F:DNA binding"/>
    <property type="evidence" value="ECO:0007669"/>
    <property type="project" value="InterPro"/>
</dbReference>
<dbReference type="Pfam" id="PF01381">
    <property type="entry name" value="HTH_3"/>
    <property type="match status" value="1"/>
</dbReference>
<organism evidence="2 3">
    <name type="scientific">Rouxiella badensis</name>
    <dbReference type="NCBI Taxonomy" id="1646377"/>
    <lineage>
        <taxon>Bacteria</taxon>
        <taxon>Pseudomonadati</taxon>
        <taxon>Pseudomonadota</taxon>
        <taxon>Gammaproteobacteria</taxon>
        <taxon>Enterobacterales</taxon>
        <taxon>Yersiniaceae</taxon>
        <taxon>Rouxiella</taxon>
    </lineage>
</organism>
<reference evidence="2 3" key="1">
    <citation type="journal article" date="2017" name="Int. J. Syst. Evol. Microbiol.">
        <title>Rouxiella badensis sp. nov. and Rouxiella silvae sp. nov. isolated from peat bog soil in Germany and emendation of the genus description.</title>
        <authorList>
            <person name="Le Fleche-Mateos A."/>
            <person name="Kugler J.H."/>
            <person name="Hansen S.H."/>
            <person name="Syldatk C."/>
            <person name="Hausmann R."/>
            <person name="Lomprez F."/>
            <person name="Vandenbogaert M."/>
            <person name="Manuguerra J.C."/>
            <person name="Grimont P.A."/>
        </authorList>
    </citation>
    <scope>NUCLEOTIDE SEQUENCE [LARGE SCALE GENOMIC DNA]</scope>
    <source>
        <strain evidence="2 3">DSM 100043</strain>
    </source>
</reference>
<dbReference type="AlphaFoldDB" id="A0A1X0WAY3"/>
<dbReference type="InterPro" id="IPR001387">
    <property type="entry name" value="Cro/C1-type_HTH"/>
</dbReference>
<name>A0A1X0WAY3_9GAMM</name>
<accession>A0A1X0WAY3</accession>
<comment type="caution">
    <text evidence="2">The sequence shown here is derived from an EMBL/GenBank/DDBJ whole genome shotgun (WGS) entry which is preliminary data.</text>
</comment>
<protein>
    <recommendedName>
        <fullName evidence="1">HTH cro/C1-type domain-containing protein</fullName>
    </recommendedName>
</protein>
<evidence type="ECO:0000313" key="2">
    <source>
        <dbReference type="EMBL" id="ORJ23924.1"/>
    </source>
</evidence>